<proteinExistence type="predicted"/>
<dbReference type="Proteomes" id="UP000662088">
    <property type="component" value="Unassembled WGS sequence"/>
</dbReference>
<comment type="caution">
    <text evidence="1">The sequence shown here is derived from an EMBL/GenBank/DDBJ whole genome shotgun (WGS) entry which is preliminary data.</text>
</comment>
<protein>
    <submittedName>
        <fullName evidence="1">Uncharacterized protein</fullName>
    </submittedName>
</protein>
<reference evidence="1" key="1">
    <citation type="submission" date="2020-08" db="EMBL/GenBank/DDBJ databases">
        <title>Genome public.</title>
        <authorList>
            <person name="Liu C."/>
            <person name="Sun Q."/>
        </authorList>
    </citation>
    <scope>NUCLEOTIDE SEQUENCE</scope>
    <source>
        <strain evidence="1">NSJ-42</strain>
    </source>
</reference>
<sequence length="342" mass="39791">MFDFFKKKKKKENVKIDEQLKAKDISEAEKSSENSEKYMYDFKVANTDFYESISEKSEQNSYIEVKEKSYTEEEIHKIIVQQILRVIDSGQDFNSMQSAAEEACKIIGKEHIQLISTYIKDKVSKPTYMKGKFDELGQWPIAVENSVLSILYSFKEDGVDELLKIVDNGGNSCLKAINLLCKLAGKGIEIEKIVDSLIYLMKSFNEEDKYKVLGYFSQIKGYGKIERLYELYYKKFILEGNLDAAYDIILNLINIRERYTREQLIFIKALALFDSELDMEMILKGENGRVSFENIDEKLRIKAAISFYSLNKMDSEINDRLYYLKNNSLDSELRAFLSETLE</sequence>
<dbReference type="EMBL" id="JACOOQ010000004">
    <property type="protein sequence ID" value="MBC5639613.1"/>
    <property type="molecule type" value="Genomic_DNA"/>
</dbReference>
<dbReference type="RefSeq" id="WP_022211135.1">
    <property type="nucleotide sequence ID" value="NZ_JACOOQ010000004.1"/>
</dbReference>
<name>A0A8I0A450_9CLOT</name>
<dbReference type="AlphaFoldDB" id="A0A8I0A450"/>
<accession>A0A8I0A450</accession>
<evidence type="ECO:0000313" key="1">
    <source>
        <dbReference type="EMBL" id="MBC5639613.1"/>
    </source>
</evidence>
<organism evidence="1 2">
    <name type="scientific">Clostridium lentum</name>
    <dbReference type="NCBI Taxonomy" id="2763037"/>
    <lineage>
        <taxon>Bacteria</taxon>
        <taxon>Bacillati</taxon>
        <taxon>Bacillota</taxon>
        <taxon>Clostridia</taxon>
        <taxon>Eubacteriales</taxon>
        <taxon>Clostridiaceae</taxon>
        <taxon>Clostridium</taxon>
    </lineage>
</organism>
<evidence type="ECO:0000313" key="2">
    <source>
        <dbReference type="Proteomes" id="UP000662088"/>
    </source>
</evidence>
<keyword evidence="2" id="KW-1185">Reference proteome</keyword>
<gene>
    <name evidence="1" type="ORF">H8R92_04040</name>
</gene>